<dbReference type="InterPro" id="IPR007782">
    <property type="entry name" value="VKG_COase"/>
</dbReference>
<dbReference type="InterPro" id="IPR011020">
    <property type="entry name" value="HTTM-like"/>
</dbReference>
<dbReference type="GO" id="GO:0012505">
    <property type="term" value="C:endomembrane system"/>
    <property type="evidence" value="ECO:0007669"/>
    <property type="project" value="UniProtKB-SubCell"/>
</dbReference>
<dbReference type="GO" id="GO:0008488">
    <property type="term" value="F:gamma-glutamyl carboxylase activity"/>
    <property type="evidence" value="ECO:0007669"/>
    <property type="project" value="InterPro"/>
</dbReference>
<comment type="caution">
    <text evidence="9">The sequence shown here is derived from an EMBL/GenBank/DDBJ whole genome shotgun (WGS) entry which is preliminary data.</text>
</comment>
<keyword evidence="3 7" id="KW-1133">Transmembrane helix</keyword>
<keyword evidence="2 7" id="KW-0812">Transmembrane</keyword>
<evidence type="ECO:0000256" key="3">
    <source>
        <dbReference type="ARBA" id="ARBA00022989"/>
    </source>
</evidence>
<feature type="transmembrane region" description="Helical" evidence="7">
    <location>
        <begin position="217"/>
        <end position="235"/>
    </location>
</feature>
<dbReference type="GO" id="GO:0019842">
    <property type="term" value="F:vitamin binding"/>
    <property type="evidence" value="ECO:0007669"/>
    <property type="project" value="TreeGrafter"/>
</dbReference>
<dbReference type="Pfam" id="PF05090">
    <property type="entry name" value="HTTM"/>
    <property type="match status" value="1"/>
</dbReference>
<keyword evidence="5" id="KW-1015">Disulfide bond</keyword>
<dbReference type="InterPro" id="IPR053934">
    <property type="entry name" value="HTTM_dom"/>
</dbReference>
<name>A0A839GK48_9BACT</name>
<evidence type="ECO:0000313" key="9">
    <source>
        <dbReference type="EMBL" id="MBA9075965.1"/>
    </source>
</evidence>
<keyword evidence="10" id="KW-1185">Reference proteome</keyword>
<evidence type="ECO:0000259" key="8">
    <source>
        <dbReference type="SMART" id="SM00752"/>
    </source>
</evidence>
<comment type="subcellular location">
    <subcellularLocation>
        <location evidence="1">Endomembrane system</location>
        <topology evidence="1">Multi-pass membrane protein</topology>
    </subcellularLocation>
</comment>
<dbReference type="AlphaFoldDB" id="A0A839GK48"/>
<evidence type="ECO:0000256" key="6">
    <source>
        <dbReference type="ARBA" id="ARBA00023239"/>
    </source>
</evidence>
<keyword evidence="6" id="KW-0456">Lyase</keyword>
<dbReference type="Pfam" id="PF22777">
    <property type="entry name" value="VKGC_lumenal_dom"/>
    <property type="match status" value="1"/>
</dbReference>
<dbReference type="RefSeq" id="WP_182511717.1">
    <property type="nucleotide sequence ID" value="NZ_JACJIQ010000002.1"/>
</dbReference>
<feature type="transmembrane region" description="Helical" evidence="7">
    <location>
        <begin position="255"/>
        <end position="274"/>
    </location>
</feature>
<protein>
    <recommendedName>
        <fullName evidence="8">HTTM-like domain-containing protein</fullName>
    </recommendedName>
</protein>
<gene>
    <name evidence="9" type="ORF">FHS90_000667</name>
</gene>
<accession>A0A839GK48</accession>
<feature type="transmembrane region" description="Helical" evidence="7">
    <location>
        <begin position="29"/>
        <end position="51"/>
    </location>
</feature>
<keyword evidence="4 7" id="KW-0472">Membrane</keyword>
<dbReference type="PANTHER" id="PTHR12639">
    <property type="entry name" value="VITAMIN K-DEPENDENT GAMMA-CARBOXYLASE"/>
    <property type="match status" value="1"/>
</dbReference>
<evidence type="ECO:0000256" key="7">
    <source>
        <dbReference type="SAM" id="Phobius"/>
    </source>
</evidence>
<dbReference type="InterPro" id="IPR053935">
    <property type="entry name" value="VKGC_lumenal_dom"/>
</dbReference>
<evidence type="ECO:0000256" key="5">
    <source>
        <dbReference type="ARBA" id="ARBA00023157"/>
    </source>
</evidence>
<proteinExistence type="predicted"/>
<sequence length="453" mass="52502">MLTTSTYPPAERSFLNWLWQPVENAPLVVFRWCFGLLLFLETAGAIATGWVRQNLVEPKWHFPFIGFEWLTPLPGSGMYYYYAVMAALGLLVMVGFYYRASLTLFTLMWWASYLMQKISYNNHYYLLLLLCFQMLLVPAHAYASLDARRKPALKAYTCPRWCLLIFVAQMGMVYTYAGVAKLDADWLAGIPIKIWFSGKAHFWLIGPLLQEPWFQQLVVYGGLAFDLLITPLLLWRRTRVFAFAVAVFFHGFNEAVFHIGIFPFLALALCLFFFEPESVRRMFLRRKPAVTPEEFTPRLPVSWREKALLVLLGVYFVFQVLLPLRHFWFPGNPNWTEEGHRMAWHMMLRSKSGEANFKVVADGHTFWVEPAAHLTPKQARKLAAYPDLLWQFSQYLARDFKARGYQQVEVYVHAQASLNLRPSQPLVDSTVNLAAVPWRPFTPASWIVPLQGK</sequence>
<dbReference type="SMART" id="SM00752">
    <property type="entry name" value="HTTM"/>
    <property type="match status" value="1"/>
</dbReference>
<evidence type="ECO:0000256" key="2">
    <source>
        <dbReference type="ARBA" id="ARBA00022692"/>
    </source>
</evidence>
<feature type="transmembrane region" description="Helical" evidence="7">
    <location>
        <begin position="123"/>
        <end position="141"/>
    </location>
</feature>
<dbReference type="PANTHER" id="PTHR12639:SF7">
    <property type="entry name" value="HTTM DOMAIN-CONTAINING PROTEIN"/>
    <property type="match status" value="1"/>
</dbReference>
<evidence type="ECO:0000256" key="4">
    <source>
        <dbReference type="ARBA" id="ARBA00023136"/>
    </source>
</evidence>
<reference evidence="9 10" key="1">
    <citation type="submission" date="2020-08" db="EMBL/GenBank/DDBJ databases">
        <title>Genomic Encyclopedia of Type Strains, Phase IV (KMG-IV): sequencing the most valuable type-strain genomes for metagenomic binning, comparative biology and taxonomic classification.</title>
        <authorList>
            <person name="Goeker M."/>
        </authorList>
    </citation>
    <scope>NUCLEOTIDE SEQUENCE [LARGE SCALE GENOMIC DNA]</scope>
    <source>
        <strain evidence="9 10">DSM 29854</strain>
    </source>
</reference>
<dbReference type="EMBL" id="JACJIQ010000002">
    <property type="protein sequence ID" value="MBA9075965.1"/>
    <property type="molecule type" value="Genomic_DNA"/>
</dbReference>
<evidence type="ECO:0000256" key="1">
    <source>
        <dbReference type="ARBA" id="ARBA00004127"/>
    </source>
</evidence>
<dbReference type="Proteomes" id="UP000563094">
    <property type="component" value="Unassembled WGS sequence"/>
</dbReference>
<feature type="domain" description="HTTM-like" evidence="8">
    <location>
        <begin position="19"/>
        <end position="278"/>
    </location>
</feature>
<evidence type="ECO:0000313" key="10">
    <source>
        <dbReference type="Proteomes" id="UP000563094"/>
    </source>
</evidence>
<feature type="transmembrane region" description="Helical" evidence="7">
    <location>
        <begin position="307"/>
        <end position="328"/>
    </location>
</feature>
<organism evidence="9 10">
    <name type="scientific">Rufibacter quisquiliarum</name>
    <dbReference type="NCBI Taxonomy" id="1549639"/>
    <lineage>
        <taxon>Bacteria</taxon>
        <taxon>Pseudomonadati</taxon>
        <taxon>Bacteroidota</taxon>
        <taxon>Cytophagia</taxon>
        <taxon>Cytophagales</taxon>
        <taxon>Hymenobacteraceae</taxon>
        <taxon>Rufibacter</taxon>
    </lineage>
</organism>
<feature type="transmembrane region" description="Helical" evidence="7">
    <location>
        <begin position="161"/>
        <end position="180"/>
    </location>
</feature>